<dbReference type="GO" id="GO:0045197">
    <property type="term" value="P:establishment or maintenance of epithelial cell apical/basal polarity"/>
    <property type="evidence" value="ECO:0007669"/>
    <property type="project" value="TreeGrafter"/>
</dbReference>
<protein>
    <submittedName>
        <fullName evidence="6">PDZ domain-containing protein</fullName>
    </submittedName>
</protein>
<dbReference type="SMART" id="SM00228">
    <property type="entry name" value="PDZ"/>
    <property type="match status" value="1"/>
</dbReference>
<comment type="subcellular location">
    <subcellularLocation>
        <location evidence="1">Membrane</location>
    </subcellularLocation>
</comment>
<keyword evidence="5" id="KW-1185">Reference proteome</keyword>
<dbReference type="GO" id="GO:0098609">
    <property type="term" value="P:cell-cell adhesion"/>
    <property type="evidence" value="ECO:0007669"/>
    <property type="project" value="TreeGrafter"/>
</dbReference>
<dbReference type="GO" id="GO:0097120">
    <property type="term" value="P:receptor localization to synapse"/>
    <property type="evidence" value="ECO:0007669"/>
    <property type="project" value="TreeGrafter"/>
</dbReference>
<dbReference type="InterPro" id="IPR001478">
    <property type="entry name" value="PDZ"/>
</dbReference>
<sequence length="287" mass="31780">MFGKHRTIGRTKQKSKLGRSSSHTAEDSDEHDSFEADSESSTVKFSDTSFSSKTPTFGEVSTNRTVANEFYNGEIAHLTNPPQKKRKSVWRSRLSLTEVGKRWLSRLHLSGRKTQSLRSFGSRSLVDSEATTLELHLPPPRPKRTISLITATTNKSRRQIDHASAEKQGIVMPVTSPNNRRLADDETTLIELFKSADGLGFNIVGGIDSEHVPGDSGIFVSRIKYEGAAYNDGRLKEGDRIISVNGIELTGKSHDEAVAVFRKVQHSAKLVIEPDAERKLVSVSFCQ</sequence>
<proteinExistence type="predicted"/>
<evidence type="ECO:0000256" key="2">
    <source>
        <dbReference type="ARBA" id="ARBA00023136"/>
    </source>
</evidence>
<feature type="domain" description="PDZ" evidence="4">
    <location>
        <begin position="189"/>
        <end position="276"/>
    </location>
</feature>
<feature type="compositionally biased region" description="Acidic residues" evidence="3">
    <location>
        <begin position="27"/>
        <end position="38"/>
    </location>
</feature>
<feature type="compositionally biased region" description="Basic residues" evidence="3">
    <location>
        <begin position="1"/>
        <end position="17"/>
    </location>
</feature>
<dbReference type="PANTHER" id="PTHR23119:SF51">
    <property type="entry name" value="DISKS LARGE 1 TUMOR SUPPRESSOR PROTEIN"/>
    <property type="match status" value="1"/>
</dbReference>
<dbReference type="InterPro" id="IPR050614">
    <property type="entry name" value="Synaptic_Scaffolding_LAP-MAGUK"/>
</dbReference>
<organism evidence="5 6">
    <name type="scientific">Parascaris univalens</name>
    <name type="common">Nematode worm</name>
    <dbReference type="NCBI Taxonomy" id="6257"/>
    <lineage>
        <taxon>Eukaryota</taxon>
        <taxon>Metazoa</taxon>
        <taxon>Ecdysozoa</taxon>
        <taxon>Nematoda</taxon>
        <taxon>Chromadorea</taxon>
        <taxon>Rhabditida</taxon>
        <taxon>Spirurina</taxon>
        <taxon>Ascaridomorpha</taxon>
        <taxon>Ascaridoidea</taxon>
        <taxon>Ascarididae</taxon>
        <taxon>Parascaris</taxon>
    </lineage>
</organism>
<dbReference type="GO" id="GO:0016323">
    <property type="term" value="C:basolateral plasma membrane"/>
    <property type="evidence" value="ECO:0007669"/>
    <property type="project" value="TreeGrafter"/>
</dbReference>
<evidence type="ECO:0000256" key="3">
    <source>
        <dbReference type="SAM" id="MobiDB-lite"/>
    </source>
</evidence>
<accession>A0A915CJ02</accession>
<dbReference type="Pfam" id="PF00595">
    <property type="entry name" value="PDZ"/>
    <property type="match status" value="1"/>
</dbReference>
<dbReference type="Proteomes" id="UP000887569">
    <property type="component" value="Unplaced"/>
</dbReference>
<dbReference type="InterPro" id="IPR036034">
    <property type="entry name" value="PDZ_sf"/>
</dbReference>
<dbReference type="PROSITE" id="PS50106">
    <property type="entry name" value="PDZ"/>
    <property type="match status" value="1"/>
</dbReference>
<evidence type="ECO:0000313" key="6">
    <source>
        <dbReference type="WBParaSite" id="PgR205_g001_t01"/>
    </source>
</evidence>
<feature type="compositionally biased region" description="Polar residues" evidence="3">
    <location>
        <begin position="39"/>
        <end position="58"/>
    </location>
</feature>
<evidence type="ECO:0000313" key="5">
    <source>
        <dbReference type="Proteomes" id="UP000887569"/>
    </source>
</evidence>
<keyword evidence="2" id="KW-0472">Membrane</keyword>
<dbReference type="Gene3D" id="2.30.42.10">
    <property type="match status" value="1"/>
</dbReference>
<dbReference type="GO" id="GO:0043113">
    <property type="term" value="P:receptor clustering"/>
    <property type="evidence" value="ECO:0007669"/>
    <property type="project" value="TreeGrafter"/>
</dbReference>
<evidence type="ECO:0000256" key="1">
    <source>
        <dbReference type="ARBA" id="ARBA00004370"/>
    </source>
</evidence>
<reference evidence="6" key="1">
    <citation type="submission" date="2022-11" db="UniProtKB">
        <authorList>
            <consortium name="WormBaseParasite"/>
        </authorList>
    </citation>
    <scope>IDENTIFICATION</scope>
</reference>
<evidence type="ECO:0000259" key="4">
    <source>
        <dbReference type="PROSITE" id="PS50106"/>
    </source>
</evidence>
<name>A0A915CJ02_PARUN</name>
<dbReference type="SUPFAM" id="SSF50156">
    <property type="entry name" value="PDZ domain-like"/>
    <property type="match status" value="1"/>
</dbReference>
<dbReference type="WBParaSite" id="PgR205_g001_t01">
    <property type="protein sequence ID" value="PgR205_g001_t01"/>
    <property type="gene ID" value="PgR205_g001"/>
</dbReference>
<feature type="region of interest" description="Disordered" evidence="3">
    <location>
        <begin position="1"/>
        <end position="58"/>
    </location>
</feature>
<dbReference type="PANTHER" id="PTHR23119">
    <property type="entry name" value="DISCS LARGE"/>
    <property type="match status" value="1"/>
</dbReference>
<dbReference type="AlphaFoldDB" id="A0A915CJ02"/>
<dbReference type="GO" id="GO:0030054">
    <property type="term" value="C:cell junction"/>
    <property type="evidence" value="ECO:0007669"/>
    <property type="project" value="TreeGrafter"/>
</dbReference>
<dbReference type="GO" id="GO:0019901">
    <property type="term" value="F:protein kinase binding"/>
    <property type="evidence" value="ECO:0007669"/>
    <property type="project" value="TreeGrafter"/>
</dbReference>